<dbReference type="RefSeq" id="WP_013790939.1">
    <property type="nucleotide sequence ID" value="NC_015556.1"/>
</dbReference>
<dbReference type="InterPro" id="IPR025680">
    <property type="entry name" value="DddI"/>
</dbReference>
<dbReference type="HOGENOM" id="CLU_2035982_0_0_6"/>
<proteinExistence type="predicted"/>
<name>F6AK94_PSEF1</name>
<dbReference type="Proteomes" id="UP000000686">
    <property type="component" value="Chromosome"/>
</dbReference>
<evidence type="ECO:0000313" key="2">
    <source>
        <dbReference type="Proteomes" id="UP000000686"/>
    </source>
</evidence>
<dbReference type="STRING" id="743720.Psefu_1835"/>
<dbReference type="KEGG" id="pfv:Psefu_1835"/>
<sequence>MEESPFREVWIEIPDGQSMCALINGEWGWLMYLRYNGDAGFSSRSTNYKGPTESTIEYRLNNGQHDEYPASWAYPVDVIERALHFFQAQQTPPAFIHWHNDSEDGVELEYKKLTANYNYIA</sequence>
<protein>
    <submittedName>
        <fullName evidence="1">Uncharacterized protein</fullName>
    </submittedName>
</protein>
<dbReference type="EMBL" id="CP002727">
    <property type="protein sequence ID" value="AEF21808.1"/>
    <property type="molecule type" value="Genomic_DNA"/>
</dbReference>
<evidence type="ECO:0000313" key="1">
    <source>
        <dbReference type="EMBL" id="AEF21808.1"/>
    </source>
</evidence>
<keyword evidence="2" id="KW-1185">Reference proteome</keyword>
<reference evidence="1 2" key="1">
    <citation type="submission" date="2011-04" db="EMBL/GenBank/DDBJ databases">
        <title>Complete sequence of Pseudomonas fulva 12-X.</title>
        <authorList>
            <consortium name="US DOE Joint Genome Institute"/>
            <person name="Lucas S."/>
            <person name="Han J."/>
            <person name="Lapidus A."/>
            <person name="Cheng J.-F."/>
            <person name="Goodwin L."/>
            <person name="Pitluck S."/>
            <person name="Peters L."/>
            <person name="Mikhailova N."/>
            <person name="Pagani I."/>
            <person name="Davenport K."/>
            <person name="Han C."/>
            <person name="Tapia R."/>
            <person name="Land M."/>
            <person name="Hauser L."/>
            <person name="Kyrpides N."/>
            <person name="Ivanova N."/>
            <person name="Pagani I."/>
            <person name="Lcollab F.I."/>
            <person name="Woyke T."/>
        </authorList>
    </citation>
    <scope>NUCLEOTIDE SEQUENCE [LARGE SCALE GENOMIC DNA]</scope>
    <source>
        <strain evidence="2">12-X</strain>
    </source>
</reference>
<accession>F6AK94</accession>
<organism evidence="1 2">
    <name type="scientific">Pseudomonas fulva (strain 12-X)</name>
    <dbReference type="NCBI Taxonomy" id="743720"/>
    <lineage>
        <taxon>Bacteria</taxon>
        <taxon>Pseudomonadati</taxon>
        <taxon>Pseudomonadota</taxon>
        <taxon>Gammaproteobacteria</taxon>
        <taxon>Pseudomonadales</taxon>
        <taxon>Pseudomonadaceae</taxon>
        <taxon>Pseudomonas</taxon>
    </lineage>
</organism>
<dbReference type="AlphaFoldDB" id="F6AK94"/>
<dbReference type="Pfam" id="PF14430">
    <property type="entry name" value="Imm1"/>
    <property type="match status" value="1"/>
</dbReference>
<gene>
    <name evidence="1" type="ordered locus">Psefu_1835</name>
</gene>
<dbReference type="eggNOG" id="ENOG50346UV">
    <property type="taxonomic scope" value="Bacteria"/>
</dbReference>